<name>A0ABS4PVL0_9PSEU</name>
<dbReference type="GO" id="GO:0032259">
    <property type="term" value="P:methylation"/>
    <property type="evidence" value="ECO:0007669"/>
    <property type="project" value="UniProtKB-KW"/>
</dbReference>
<keyword evidence="2" id="KW-1185">Reference proteome</keyword>
<dbReference type="GO" id="GO:0035242">
    <property type="term" value="F:protein-arginine omega-N asymmetric methyltransferase activity"/>
    <property type="evidence" value="ECO:0007669"/>
    <property type="project" value="UniProtKB-EC"/>
</dbReference>
<organism evidence="1 2">
    <name type="scientific">Amycolatopsis magusensis</name>
    <dbReference type="NCBI Taxonomy" id="882444"/>
    <lineage>
        <taxon>Bacteria</taxon>
        <taxon>Bacillati</taxon>
        <taxon>Actinomycetota</taxon>
        <taxon>Actinomycetes</taxon>
        <taxon>Pseudonocardiales</taxon>
        <taxon>Pseudonocardiaceae</taxon>
        <taxon>Amycolatopsis</taxon>
    </lineage>
</organism>
<sequence>MDVVETNRIGYAGGAVDVLVDTAGWDASRPQLWPSVGMYPCYDELLYDLMTLDEVRNTAYRTALERTAPGRSALDIGTGRDLNWAIEAVAGGATEVIAVEGMPETYEMARERLADLEWGDRIKLCQGLSTDLNLDRRAELCVSEIIGDIGGAEGAAVVLADARRRLTTPDAVFVPDSCATFAGAVCFDDIFGGDTGFFAESLDLLSQAFTIHNGPFDVLLGVANAGPDALVTDHARLEQLEFNGDLAVTGDTSATLTVRRPGRVDGLLLWIELRCLPGGEPVNSLTMRTNWMPVYLPLFERPRQVRPGDRLDLGFRYAPAEDGVHPDYSVTACLHTADGEAGGEHHVRHRPTDFRAHPVYERLFPAR</sequence>
<gene>
    <name evidence="1" type="ORF">JOM49_004995</name>
</gene>
<keyword evidence="1" id="KW-0489">Methyltransferase</keyword>
<dbReference type="PANTHER" id="PTHR11006">
    <property type="entry name" value="PROTEIN ARGININE N-METHYLTRANSFERASE"/>
    <property type="match status" value="1"/>
</dbReference>
<evidence type="ECO:0000313" key="1">
    <source>
        <dbReference type="EMBL" id="MBP2183469.1"/>
    </source>
</evidence>
<dbReference type="Proteomes" id="UP000741013">
    <property type="component" value="Unassembled WGS sequence"/>
</dbReference>
<dbReference type="InterPro" id="IPR029063">
    <property type="entry name" value="SAM-dependent_MTases_sf"/>
</dbReference>
<protein>
    <submittedName>
        <fullName evidence="1">Protein arginine N-methyltransferase 1</fullName>
        <ecNumber evidence="1">2.1.1.319</ecNumber>
    </submittedName>
</protein>
<keyword evidence="1" id="KW-0808">Transferase</keyword>
<dbReference type="EC" id="2.1.1.319" evidence="1"/>
<evidence type="ECO:0000313" key="2">
    <source>
        <dbReference type="Proteomes" id="UP000741013"/>
    </source>
</evidence>
<dbReference type="InterPro" id="IPR025799">
    <property type="entry name" value="Arg_MeTrfase"/>
</dbReference>
<proteinExistence type="predicted"/>
<accession>A0ABS4PVL0</accession>
<dbReference type="SUPFAM" id="SSF53335">
    <property type="entry name" value="S-adenosyl-L-methionine-dependent methyltransferases"/>
    <property type="match status" value="1"/>
</dbReference>
<dbReference type="RefSeq" id="WP_209666639.1">
    <property type="nucleotide sequence ID" value="NZ_JAGGMS010000001.1"/>
</dbReference>
<dbReference type="EMBL" id="JAGGMS010000001">
    <property type="protein sequence ID" value="MBP2183469.1"/>
    <property type="molecule type" value="Genomic_DNA"/>
</dbReference>
<dbReference type="Gene3D" id="3.40.50.150">
    <property type="entry name" value="Vaccinia Virus protein VP39"/>
    <property type="match status" value="1"/>
</dbReference>
<dbReference type="PANTHER" id="PTHR11006:SF4">
    <property type="entry name" value="PROTEIN ARGININE N-METHYLTRANSFERASE 7"/>
    <property type="match status" value="1"/>
</dbReference>
<reference evidence="1 2" key="1">
    <citation type="submission" date="2021-03" db="EMBL/GenBank/DDBJ databases">
        <title>Sequencing the genomes of 1000 actinobacteria strains.</title>
        <authorList>
            <person name="Klenk H.-P."/>
        </authorList>
    </citation>
    <scope>NUCLEOTIDE SEQUENCE [LARGE SCALE GENOMIC DNA]</scope>
    <source>
        <strain evidence="1 2">DSM 45510</strain>
    </source>
</reference>
<comment type="caution">
    <text evidence="1">The sequence shown here is derived from an EMBL/GenBank/DDBJ whole genome shotgun (WGS) entry which is preliminary data.</text>
</comment>